<dbReference type="GO" id="GO:0031146">
    <property type="term" value="P:SCF-dependent proteasomal ubiquitin-dependent protein catabolic process"/>
    <property type="evidence" value="ECO:0007669"/>
    <property type="project" value="TreeGrafter"/>
</dbReference>
<dbReference type="KEGG" id="vcn:VOLCADRAFT_89106"/>
<dbReference type="Pfam" id="PF00646">
    <property type="entry name" value="F-box"/>
    <property type="match status" value="1"/>
</dbReference>
<dbReference type="SUPFAM" id="SSF81383">
    <property type="entry name" value="F-box domain"/>
    <property type="match status" value="1"/>
</dbReference>
<evidence type="ECO:0000259" key="3">
    <source>
        <dbReference type="PROSITE" id="PS50181"/>
    </source>
</evidence>
<dbReference type="AlphaFoldDB" id="D8TQT7"/>
<dbReference type="InterPro" id="IPR001810">
    <property type="entry name" value="F-box_dom"/>
</dbReference>
<evidence type="ECO:0000256" key="1">
    <source>
        <dbReference type="ARBA" id="ARBA00004430"/>
    </source>
</evidence>
<dbReference type="EMBL" id="GL378332">
    <property type="protein sequence ID" value="EFJ50089.1"/>
    <property type="molecule type" value="Genomic_DNA"/>
</dbReference>
<reference evidence="4 5" key="1">
    <citation type="journal article" date="2010" name="Science">
        <title>Genomic analysis of organismal complexity in the multicellular green alga Volvox carteri.</title>
        <authorList>
            <person name="Prochnik S.E."/>
            <person name="Umen J."/>
            <person name="Nedelcu A.M."/>
            <person name="Hallmann A."/>
            <person name="Miller S.M."/>
            <person name="Nishii I."/>
            <person name="Ferris P."/>
            <person name="Kuo A."/>
            <person name="Mitros T."/>
            <person name="Fritz-Laylin L.K."/>
            <person name="Hellsten U."/>
            <person name="Chapman J."/>
            <person name="Simakov O."/>
            <person name="Rensing S.A."/>
            <person name="Terry A."/>
            <person name="Pangilinan J."/>
            <person name="Kapitonov V."/>
            <person name="Jurka J."/>
            <person name="Salamov A."/>
            <person name="Shapiro H."/>
            <person name="Schmutz J."/>
            <person name="Grimwood J."/>
            <person name="Lindquist E."/>
            <person name="Lucas S."/>
            <person name="Grigoriev I.V."/>
            <person name="Schmitt R."/>
            <person name="Kirk D."/>
            <person name="Rokhsar D.S."/>
        </authorList>
    </citation>
    <scope>NUCLEOTIDE SEQUENCE [LARGE SCALE GENOMIC DNA]</scope>
    <source>
        <strain evidence="5">f. Nagariensis / Eve</strain>
    </source>
</reference>
<organism evidence="5">
    <name type="scientific">Volvox carteri f. nagariensis</name>
    <dbReference type="NCBI Taxonomy" id="3068"/>
    <lineage>
        <taxon>Eukaryota</taxon>
        <taxon>Viridiplantae</taxon>
        <taxon>Chlorophyta</taxon>
        <taxon>core chlorophytes</taxon>
        <taxon>Chlorophyceae</taxon>
        <taxon>CS clade</taxon>
        <taxon>Chlamydomonadales</taxon>
        <taxon>Volvocaceae</taxon>
        <taxon>Volvox</taxon>
    </lineage>
</organism>
<protein>
    <recommendedName>
        <fullName evidence="3">F-box domain-containing protein</fullName>
    </recommendedName>
</protein>
<keyword evidence="5" id="KW-1185">Reference proteome</keyword>
<evidence type="ECO:0000256" key="2">
    <source>
        <dbReference type="SAM" id="MobiDB-lite"/>
    </source>
</evidence>
<gene>
    <name evidence="4" type="ORF">VOLCADRAFT_89106</name>
</gene>
<dbReference type="InParanoid" id="D8TQT7"/>
<feature type="domain" description="F-box" evidence="3">
    <location>
        <begin position="22"/>
        <end position="69"/>
    </location>
</feature>
<dbReference type="Proteomes" id="UP000001058">
    <property type="component" value="Unassembled WGS sequence"/>
</dbReference>
<comment type="subcellular location">
    <subcellularLocation>
        <location evidence="1">Cytoplasm</location>
        <location evidence="1">Cytoskeleton</location>
        <location evidence="1">Cilium axoneme</location>
    </subcellularLocation>
</comment>
<evidence type="ECO:0000313" key="5">
    <source>
        <dbReference type="Proteomes" id="UP000001058"/>
    </source>
</evidence>
<dbReference type="GO" id="GO:0005930">
    <property type="term" value="C:axoneme"/>
    <property type="evidence" value="ECO:0007669"/>
    <property type="project" value="UniProtKB-SubCell"/>
</dbReference>
<proteinExistence type="predicted"/>
<accession>D8TQT7</accession>
<feature type="compositionally biased region" description="Gly residues" evidence="2">
    <location>
        <begin position="605"/>
        <end position="616"/>
    </location>
</feature>
<dbReference type="Gene3D" id="3.80.10.10">
    <property type="entry name" value="Ribonuclease Inhibitor"/>
    <property type="match status" value="3"/>
</dbReference>
<dbReference type="SMART" id="SM00368">
    <property type="entry name" value="LRR_RI"/>
    <property type="match status" value="2"/>
</dbReference>
<dbReference type="InterPro" id="IPR036047">
    <property type="entry name" value="F-box-like_dom_sf"/>
</dbReference>
<dbReference type="SMART" id="SM00367">
    <property type="entry name" value="LRR_CC"/>
    <property type="match status" value="4"/>
</dbReference>
<dbReference type="GO" id="GO:0019005">
    <property type="term" value="C:SCF ubiquitin ligase complex"/>
    <property type="evidence" value="ECO:0007669"/>
    <property type="project" value="TreeGrafter"/>
</dbReference>
<dbReference type="PANTHER" id="PTHR13318:SF247">
    <property type="entry name" value="GH16156P"/>
    <property type="match status" value="1"/>
</dbReference>
<dbReference type="PROSITE" id="PS50181">
    <property type="entry name" value="FBOX"/>
    <property type="match status" value="1"/>
</dbReference>
<dbReference type="InterPro" id="IPR032675">
    <property type="entry name" value="LRR_dom_sf"/>
</dbReference>
<feature type="region of interest" description="Disordered" evidence="2">
    <location>
        <begin position="597"/>
        <end position="616"/>
    </location>
</feature>
<dbReference type="STRING" id="3068.D8TQT7"/>
<dbReference type="InterPro" id="IPR006553">
    <property type="entry name" value="Leu-rich_rpt_Cys-con_subtyp"/>
</dbReference>
<dbReference type="GeneID" id="9623537"/>
<dbReference type="PANTHER" id="PTHR13318">
    <property type="entry name" value="PARTNER OF PAIRED, ISOFORM B-RELATED"/>
    <property type="match status" value="1"/>
</dbReference>
<evidence type="ECO:0000313" key="4">
    <source>
        <dbReference type="EMBL" id="EFJ50089.1"/>
    </source>
</evidence>
<dbReference type="RefSeq" id="XP_002948709.1">
    <property type="nucleotide sequence ID" value="XM_002948663.1"/>
</dbReference>
<name>D8TQT7_VOLCA</name>
<sequence>MIAGPHAGPSHGRHAKLSTAQAIGLPDLPKELVASIVSYLPYAALPAFRTTCKLARELVDAASNGWVMKVEEGEALLTSGLLQRLTSLVYVWFERWTWEDEQEANFLAVILMNLGVFARLQHCAALRSVAALSSLLELSLEGWALNDAGARILGQGLPQLQRLMLGNTGEVSREGYAALARLTGLLSLTAAAARGSNATLQPLAALTALTGLRIELAPGFADEDPGPLACLPALRTLGWWHAEPQPATGVRPCSVSPWLRELSLCMELDVRALSVLAECTGLNMMQVQSIRIPTSEDDPALIATAKWGTEAAVALAAAGSAASGATSRAVAQQAPALLPDGGCRGSGSSGVASVPLGGVRPHLLMPPCLPFLRTLILGELSMPAPGEPQPVVRLVELFPALENVLVFHVSGRGLQQLTGADRLKRLALNYPQLRDEVLEFLPPLPSLTGFQLEGCAQLTGAAVRALRSVPYLDQLLLLESPAVTDGFLWEAVAVLGALRTLVLSRLPNVHDEGLQALVSLAGSLEHLELRCMAGVTPAGLQVVTQLPRVTVLAVSECPGVGKAACRELAATLAAAGRDVNVEHETTTLAPVSLADEFGEPEEGAGDGAAGEGAVLG</sequence>
<dbReference type="SUPFAM" id="SSF52047">
    <property type="entry name" value="RNI-like"/>
    <property type="match status" value="1"/>
</dbReference>
<dbReference type="OrthoDB" id="537781at2759"/>